<dbReference type="STRING" id="1921803.NIES593_11325"/>
<evidence type="ECO:0008006" key="4">
    <source>
        <dbReference type="Google" id="ProtNLM"/>
    </source>
</evidence>
<dbReference type="InterPro" id="IPR013517">
    <property type="entry name" value="FG-GAP"/>
</dbReference>
<dbReference type="PANTHER" id="PTHR44103:SF1">
    <property type="entry name" value="PROPROTEIN CONVERTASE P"/>
    <property type="match status" value="1"/>
</dbReference>
<keyword evidence="1" id="KW-0732">Signal</keyword>
<comment type="caution">
    <text evidence="2">The sequence shown here is derived from an EMBL/GenBank/DDBJ whole genome shotgun (WGS) entry which is preliminary data.</text>
</comment>
<dbReference type="Proteomes" id="UP000186868">
    <property type="component" value="Unassembled WGS sequence"/>
</dbReference>
<organism evidence="2 3">
    <name type="scientific">Hydrococcus rivularis NIES-593</name>
    <dbReference type="NCBI Taxonomy" id="1921803"/>
    <lineage>
        <taxon>Bacteria</taxon>
        <taxon>Bacillati</taxon>
        <taxon>Cyanobacteriota</taxon>
        <taxon>Cyanophyceae</taxon>
        <taxon>Pleurocapsales</taxon>
        <taxon>Hydrococcaceae</taxon>
        <taxon>Hydrococcus</taxon>
    </lineage>
</organism>
<name>A0A1U7HHG5_9CYAN</name>
<dbReference type="EMBL" id="MRCB01000011">
    <property type="protein sequence ID" value="OKH23042.1"/>
    <property type="molecule type" value="Genomic_DNA"/>
</dbReference>
<dbReference type="InterPro" id="IPR028994">
    <property type="entry name" value="Integrin_alpha_N"/>
</dbReference>
<dbReference type="OrthoDB" id="58662at2"/>
<dbReference type="SUPFAM" id="SSF69318">
    <property type="entry name" value="Integrin alpha N-terminal domain"/>
    <property type="match status" value="2"/>
</dbReference>
<keyword evidence="3" id="KW-1185">Reference proteome</keyword>
<dbReference type="AlphaFoldDB" id="A0A1U7HHG5"/>
<accession>A0A1U7HHG5</accession>
<sequence>MKWKRTAIFIGIVILAAIAVIQFRHPSDPASHLVDGKAIASDKFGHKVIDPSPPSGSDCCLDILAIGDIDGDRKPDVMVGSEKSIGALWYHYPSWTRYPIGDGDFTTDGDIADLDRDGDGDVVISSISRDAIEWWENTGNPFEKSGWVRHEIGSQFSHDLAVGDLNGDGHPDVAMFRKDEPRQLTWFEAPADPRQPWTRHEVDTPPGEGLDLGDIDGDGDLDIAGSVNWYENEDGKAIEFKKHPLNIASWGQETRDIIADMNGDGKKDIVLSHAEGDGRVSWFENPTWKERAIEPEVLKGAHSLEVGDFDKDGDPDVFVGEMNTGGGRIRVYLNAGNAQGWNRLTLGTGGTHNARIGDISADGDLDIVGKNYTGPKVVEMWENNAAKASKGVSLGRWTEIQVDDRRGVYSQGKYFGALNLIRDSAIKYFGLAMGDMTGDGYGDIVSGRYFYRNPGTDMTGDWSRVDFPINVDAMLVVDVDGDDKADVIGEALPDVYWLEAKDTQGSSWQATKIGTIPKTAHGNGQGYQLAQIVAGGKPEILLAGGEEKGEIYYFQIPNNPSAGNWPRTLITNEASEEGIGVGDIDGDRDIDIAAGDMYTGGDKIAWWENPGNGRGNWLKHKIGTVEHWPDRFAIADINGDGRLDIVVSEENEGKEPNAHVYWFEQPDNPTNPNWSRHLVATQYTTNAMDVADMDKDGAADIITGEHRGTKIVAIWKNVDKGSAWIRHVVSVGKESHLGARVADLNRDGNPEIVSIAWDDYPNLYLWRNDAKASPNPSD</sequence>
<dbReference type="Gene3D" id="2.130.10.130">
    <property type="entry name" value="Integrin alpha, N-terminal"/>
    <property type="match status" value="3"/>
</dbReference>
<reference evidence="2 3" key="1">
    <citation type="submission" date="2016-11" db="EMBL/GenBank/DDBJ databases">
        <title>Draft Genome Sequences of Nine Cyanobacterial Strains from Diverse Habitats.</title>
        <authorList>
            <person name="Zhu T."/>
            <person name="Hou S."/>
            <person name="Lu X."/>
            <person name="Hess W.R."/>
        </authorList>
    </citation>
    <scope>NUCLEOTIDE SEQUENCE [LARGE SCALE GENOMIC DNA]</scope>
    <source>
        <strain evidence="2 3">NIES-593</strain>
    </source>
</reference>
<evidence type="ECO:0000256" key="1">
    <source>
        <dbReference type="ARBA" id="ARBA00022729"/>
    </source>
</evidence>
<proteinExistence type="predicted"/>
<dbReference type="PANTHER" id="PTHR44103">
    <property type="entry name" value="PROPROTEIN CONVERTASE P"/>
    <property type="match status" value="1"/>
</dbReference>
<dbReference type="RefSeq" id="WP_073599673.1">
    <property type="nucleotide sequence ID" value="NZ_MRCB01000011.1"/>
</dbReference>
<gene>
    <name evidence="2" type="ORF">NIES593_11325</name>
</gene>
<dbReference type="Pfam" id="PF13517">
    <property type="entry name" value="FG-GAP_3"/>
    <property type="match status" value="3"/>
</dbReference>
<evidence type="ECO:0000313" key="2">
    <source>
        <dbReference type="EMBL" id="OKH23042.1"/>
    </source>
</evidence>
<evidence type="ECO:0000313" key="3">
    <source>
        <dbReference type="Proteomes" id="UP000186868"/>
    </source>
</evidence>
<protein>
    <recommendedName>
        <fullName evidence="4">VCBS repeat-containing protein</fullName>
    </recommendedName>
</protein>